<organism evidence="1 2">
    <name type="scientific">Hirsutella minnesotensis 3608</name>
    <dbReference type="NCBI Taxonomy" id="1043627"/>
    <lineage>
        <taxon>Eukaryota</taxon>
        <taxon>Fungi</taxon>
        <taxon>Dikarya</taxon>
        <taxon>Ascomycota</taxon>
        <taxon>Pezizomycotina</taxon>
        <taxon>Sordariomycetes</taxon>
        <taxon>Hypocreomycetidae</taxon>
        <taxon>Hypocreales</taxon>
        <taxon>Ophiocordycipitaceae</taxon>
        <taxon>Hirsutella</taxon>
    </lineage>
</organism>
<keyword evidence="2" id="KW-1185">Reference proteome</keyword>
<name>A0A0F7ZNP8_9HYPO</name>
<dbReference type="Proteomes" id="UP000054481">
    <property type="component" value="Unassembled WGS sequence"/>
</dbReference>
<dbReference type="OrthoDB" id="5410365at2759"/>
<dbReference type="AlphaFoldDB" id="A0A0F7ZNP8"/>
<reference evidence="1 2" key="1">
    <citation type="journal article" date="2014" name="Genome Biol. Evol.">
        <title>Comparative genomics and transcriptomics analyses reveal divergent lifestyle features of nematode endoparasitic fungus Hirsutella minnesotensis.</title>
        <authorList>
            <person name="Lai Y."/>
            <person name="Liu K."/>
            <person name="Zhang X."/>
            <person name="Zhang X."/>
            <person name="Li K."/>
            <person name="Wang N."/>
            <person name="Shu C."/>
            <person name="Wu Y."/>
            <person name="Wang C."/>
            <person name="Bushley K.E."/>
            <person name="Xiang M."/>
            <person name="Liu X."/>
        </authorList>
    </citation>
    <scope>NUCLEOTIDE SEQUENCE [LARGE SCALE GENOMIC DNA]</scope>
    <source>
        <strain evidence="1 2">3608</strain>
    </source>
</reference>
<evidence type="ECO:0000313" key="1">
    <source>
        <dbReference type="EMBL" id="KJZ74125.1"/>
    </source>
</evidence>
<accession>A0A0F7ZNP8</accession>
<protein>
    <submittedName>
        <fullName evidence="1">Uncharacterized protein</fullName>
    </submittedName>
</protein>
<sequence>MARNILSPQFFLPHDSVKLGRLTTSVDQPHQNYHDPAGTKPPEVLISVRDAYTGVRQTATGSGFGSGLTSLMSAALSKRARTNLRVTTDQVKTYVLANSDDWFEEATGIPATRSWIERQIDRGRKLYVVVGFHTITDARIVQESARQTSAQGHAELPASLSLAALGAVAPLGNILDPSIEGHHYDLDDDKAHFLAAGEQVCAFQYRKLCHRWLSSNKLDQSQLSKLPRWASVETWRDAEDDEDDVIEVELTQELDLDGEWHQQQVAGDELLFIHSIASHDKES</sequence>
<dbReference type="EMBL" id="KQ030529">
    <property type="protein sequence ID" value="KJZ74125.1"/>
    <property type="molecule type" value="Genomic_DNA"/>
</dbReference>
<evidence type="ECO:0000313" key="2">
    <source>
        <dbReference type="Proteomes" id="UP000054481"/>
    </source>
</evidence>
<gene>
    <name evidence="1" type="ORF">HIM_06574</name>
</gene>
<proteinExistence type="predicted"/>